<reference evidence="2" key="2">
    <citation type="submission" date="2015-01" db="EMBL/GenBank/DDBJ databases">
        <title>Evolutionary Origins and Diversification of the Mycorrhizal Mutualists.</title>
        <authorList>
            <consortium name="DOE Joint Genome Institute"/>
            <consortium name="Mycorrhizal Genomics Consortium"/>
            <person name="Kohler A."/>
            <person name="Kuo A."/>
            <person name="Nagy L.G."/>
            <person name="Floudas D."/>
            <person name="Copeland A."/>
            <person name="Barry K.W."/>
            <person name="Cichocki N."/>
            <person name="Veneault-Fourrey C."/>
            <person name="LaButti K."/>
            <person name="Lindquist E.A."/>
            <person name="Lipzen A."/>
            <person name="Lundell T."/>
            <person name="Morin E."/>
            <person name="Murat C."/>
            <person name="Riley R."/>
            <person name="Ohm R."/>
            <person name="Sun H."/>
            <person name="Tunlid A."/>
            <person name="Henrissat B."/>
            <person name="Grigoriev I.V."/>
            <person name="Hibbett D.S."/>
            <person name="Martin F."/>
        </authorList>
    </citation>
    <scope>NUCLEOTIDE SEQUENCE [LARGE SCALE GENOMIC DNA]</scope>
    <source>
        <strain evidence="2">MAFF 305830</strain>
    </source>
</reference>
<sequence length="103" mass="11744">MPHAVRLWRSDSFIRIITYIQNQTFLLETSFESFRVLVACGKAQILQSFPRTSTKRISSPPILRKISLPTYLITRNVVPCAPNEISRLDAASPLACVDRYSYP</sequence>
<proteinExistence type="predicted"/>
<evidence type="ECO:0000313" key="2">
    <source>
        <dbReference type="Proteomes" id="UP000054097"/>
    </source>
</evidence>
<dbReference type="AlphaFoldDB" id="A0A0C2XF61"/>
<accession>A0A0C2XF61</accession>
<name>A0A0C2XF61_SERVB</name>
<gene>
    <name evidence="1" type="ORF">M408DRAFT_159112</name>
</gene>
<dbReference type="Proteomes" id="UP000054097">
    <property type="component" value="Unassembled WGS sequence"/>
</dbReference>
<evidence type="ECO:0000313" key="1">
    <source>
        <dbReference type="EMBL" id="KIM27782.1"/>
    </source>
</evidence>
<protein>
    <submittedName>
        <fullName evidence="1">Uncharacterized protein</fullName>
    </submittedName>
</protein>
<dbReference type="HOGENOM" id="CLU_2265378_0_0_1"/>
<keyword evidence="2" id="KW-1185">Reference proteome</keyword>
<dbReference type="EMBL" id="KN824296">
    <property type="protein sequence ID" value="KIM27782.1"/>
    <property type="molecule type" value="Genomic_DNA"/>
</dbReference>
<organism evidence="1 2">
    <name type="scientific">Serendipita vermifera MAFF 305830</name>
    <dbReference type="NCBI Taxonomy" id="933852"/>
    <lineage>
        <taxon>Eukaryota</taxon>
        <taxon>Fungi</taxon>
        <taxon>Dikarya</taxon>
        <taxon>Basidiomycota</taxon>
        <taxon>Agaricomycotina</taxon>
        <taxon>Agaricomycetes</taxon>
        <taxon>Sebacinales</taxon>
        <taxon>Serendipitaceae</taxon>
        <taxon>Serendipita</taxon>
    </lineage>
</organism>
<reference evidence="1 2" key="1">
    <citation type="submission" date="2014-04" db="EMBL/GenBank/DDBJ databases">
        <authorList>
            <consortium name="DOE Joint Genome Institute"/>
            <person name="Kuo A."/>
            <person name="Zuccaro A."/>
            <person name="Kohler A."/>
            <person name="Nagy L.G."/>
            <person name="Floudas D."/>
            <person name="Copeland A."/>
            <person name="Barry K.W."/>
            <person name="Cichocki N."/>
            <person name="Veneault-Fourrey C."/>
            <person name="LaButti K."/>
            <person name="Lindquist E.A."/>
            <person name="Lipzen A."/>
            <person name="Lundell T."/>
            <person name="Morin E."/>
            <person name="Murat C."/>
            <person name="Sun H."/>
            <person name="Tunlid A."/>
            <person name="Henrissat B."/>
            <person name="Grigoriev I.V."/>
            <person name="Hibbett D.S."/>
            <person name="Martin F."/>
            <person name="Nordberg H.P."/>
            <person name="Cantor M.N."/>
            <person name="Hua S.X."/>
        </authorList>
    </citation>
    <scope>NUCLEOTIDE SEQUENCE [LARGE SCALE GENOMIC DNA]</scope>
    <source>
        <strain evidence="1 2">MAFF 305830</strain>
    </source>
</reference>